<accession>A0A7X3MMK7</accession>
<reference evidence="5 6" key="1">
    <citation type="submission" date="2019-12" db="EMBL/GenBank/DDBJ databases">
        <title>Sporaefaciens musculi gen. nov., sp. nov., a novel bacterium isolated from the caecum of an obese mouse.</title>
        <authorList>
            <person name="Rasmussen T.S."/>
            <person name="Streidl T."/>
            <person name="Hitch T.C.A."/>
            <person name="Wortmann E."/>
            <person name="Deptula P."/>
            <person name="Hansen M."/>
            <person name="Nielsen D.S."/>
            <person name="Clavel T."/>
            <person name="Vogensen F.K."/>
        </authorList>
    </citation>
    <scope>NUCLEOTIDE SEQUENCE [LARGE SCALE GENOMIC DNA]</scope>
    <source>
        <strain evidence="5 6">WCA-9-b2</strain>
        <plasmid evidence="5">unnamed</plasmid>
    </source>
</reference>
<evidence type="ECO:0000259" key="4">
    <source>
        <dbReference type="PROSITE" id="PS01124"/>
    </source>
</evidence>
<dbReference type="GO" id="GO:0043565">
    <property type="term" value="F:sequence-specific DNA binding"/>
    <property type="evidence" value="ECO:0007669"/>
    <property type="project" value="InterPro"/>
</dbReference>
<keyword evidence="6" id="KW-1185">Reference proteome</keyword>
<dbReference type="Pfam" id="PF14526">
    <property type="entry name" value="Cass2"/>
    <property type="match status" value="1"/>
</dbReference>
<name>A0A7X3MMK7_9FIRM</name>
<evidence type="ECO:0000313" key="5">
    <source>
        <dbReference type="EMBL" id="MXP79176.1"/>
    </source>
</evidence>
<dbReference type="RefSeq" id="WP_016220702.1">
    <property type="nucleotide sequence ID" value="NZ_WUQX01000003.1"/>
</dbReference>
<dbReference type="Proteomes" id="UP000460412">
    <property type="component" value="Unassembled WGS sequence"/>
</dbReference>
<dbReference type="Pfam" id="PF12833">
    <property type="entry name" value="HTH_18"/>
    <property type="match status" value="1"/>
</dbReference>
<dbReference type="PANTHER" id="PTHR47504:SF5">
    <property type="entry name" value="RIGHT ORIGIN-BINDING PROTEIN"/>
    <property type="match status" value="1"/>
</dbReference>
<dbReference type="InterPro" id="IPR029441">
    <property type="entry name" value="Cass2"/>
</dbReference>
<dbReference type="PROSITE" id="PS01124">
    <property type="entry name" value="HTH_ARAC_FAMILY_2"/>
    <property type="match status" value="1"/>
</dbReference>
<dbReference type="InterPro" id="IPR050959">
    <property type="entry name" value="MarA-like"/>
</dbReference>
<keyword evidence="2" id="KW-0238">DNA-binding</keyword>
<dbReference type="SUPFAM" id="SSF55136">
    <property type="entry name" value="Probable bacterial effector-binding domain"/>
    <property type="match status" value="1"/>
</dbReference>
<evidence type="ECO:0000313" key="6">
    <source>
        <dbReference type="Proteomes" id="UP000460412"/>
    </source>
</evidence>
<evidence type="ECO:0000256" key="2">
    <source>
        <dbReference type="ARBA" id="ARBA00023125"/>
    </source>
</evidence>
<dbReference type="Gene3D" id="3.20.80.10">
    <property type="entry name" value="Regulatory factor, effector binding domain"/>
    <property type="match status" value="1"/>
</dbReference>
<keyword evidence="3" id="KW-0804">Transcription</keyword>
<dbReference type="InterPro" id="IPR018060">
    <property type="entry name" value="HTH_AraC"/>
</dbReference>
<geneLocation type="plasmid" evidence="5">
    <name>unnamed</name>
</geneLocation>
<gene>
    <name evidence="5" type="ORF">GN277_28905</name>
</gene>
<comment type="caution">
    <text evidence="5">The sequence shown here is derived from an EMBL/GenBank/DDBJ whole genome shotgun (WGS) entry which is preliminary data.</text>
</comment>
<evidence type="ECO:0000256" key="3">
    <source>
        <dbReference type="ARBA" id="ARBA00023163"/>
    </source>
</evidence>
<dbReference type="InterPro" id="IPR009057">
    <property type="entry name" value="Homeodomain-like_sf"/>
</dbReference>
<dbReference type="SMART" id="SM00342">
    <property type="entry name" value="HTH_ARAC"/>
    <property type="match status" value="1"/>
</dbReference>
<dbReference type="InterPro" id="IPR011256">
    <property type="entry name" value="Reg_factor_effector_dom_sf"/>
</dbReference>
<dbReference type="Gene3D" id="1.10.10.60">
    <property type="entry name" value="Homeodomain-like"/>
    <property type="match status" value="1"/>
</dbReference>
<evidence type="ECO:0000256" key="1">
    <source>
        <dbReference type="ARBA" id="ARBA00023015"/>
    </source>
</evidence>
<dbReference type="InterPro" id="IPR020449">
    <property type="entry name" value="Tscrpt_reg_AraC-type_HTH"/>
</dbReference>
<proteinExistence type="predicted"/>
<dbReference type="GO" id="GO:0003700">
    <property type="term" value="F:DNA-binding transcription factor activity"/>
    <property type="evidence" value="ECO:0007669"/>
    <property type="project" value="InterPro"/>
</dbReference>
<keyword evidence="1" id="KW-0805">Transcription regulation</keyword>
<protein>
    <submittedName>
        <fullName evidence="5">Helix-turn-helix domain-containing protein</fullName>
    </submittedName>
</protein>
<dbReference type="EMBL" id="WUQX01000003">
    <property type="protein sequence ID" value="MXP79176.1"/>
    <property type="molecule type" value="Genomic_DNA"/>
</dbReference>
<dbReference type="SUPFAM" id="SSF46689">
    <property type="entry name" value="Homeodomain-like"/>
    <property type="match status" value="1"/>
</dbReference>
<dbReference type="AlphaFoldDB" id="A0A7X3MMK7"/>
<sequence>MEWDEKLQRIISCIESSLDYGERAIDEKEIEEIAGCSYAFFQKVFSYINGISLSEYIRLRKLTFAGYDLKGSCIRIAEVSNRYGYESPTSFTKAFRRFHGVSPREARKHETRLQIYPQMEKIRKQQYSWNIQTKEEIWPAGVSDNKNEWQHSVMIVLSQQLESDFKGGISLGEVRPSIRHELRNVSEYKLSGHTWAIIECRGEVPHAIQNGWKYLKGEWLPRHSFQYGECPAVEWYGEGNPKDKDYVSQIWIPIII</sequence>
<dbReference type="PRINTS" id="PR00032">
    <property type="entry name" value="HTHARAC"/>
</dbReference>
<keyword evidence="5" id="KW-0614">Plasmid</keyword>
<dbReference type="PANTHER" id="PTHR47504">
    <property type="entry name" value="RIGHT ORIGIN-BINDING PROTEIN"/>
    <property type="match status" value="1"/>
</dbReference>
<feature type="domain" description="HTH araC/xylS-type" evidence="4">
    <location>
        <begin position="8"/>
        <end position="109"/>
    </location>
</feature>
<organism evidence="5 6">
    <name type="scientific">Sporofaciens musculi</name>
    <dbReference type="NCBI Taxonomy" id="2681861"/>
    <lineage>
        <taxon>Bacteria</taxon>
        <taxon>Bacillati</taxon>
        <taxon>Bacillota</taxon>
        <taxon>Clostridia</taxon>
        <taxon>Lachnospirales</taxon>
        <taxon>Lachnospiraceae</taxon>
        <taxon>Sporofaciens</taxon>
    </lineage>
</organism>